<feature type="compositionally biased region" description="Basic and acidic residues" evidence="1">
    <location>
        <begin position="1"/>
        <end position="35"/>
    </location>
</feature>
<name>A0AAW0JHM9_QUESU</name>
<keyword evidence="3" id="KW-1185">Reference proteome</keyword>
<reference evidence="2 3" key="1">
    <citation type="journal article" date="2018" name="Sci. Data">
        <title>The draft genome sequence of cork oak.</title>
        <authorList>
            <person name="Ramos A.M."/>
            <person name="Usie A."/>
            <person name="Barbosa P."/>
            <person name="Barros P.M."/>
            <person name="Capote T."/>
            <person name="Chaves I."/>
            <person name="Simoes F."/>
            <person name="Abreu I."/>
            <person name="Carrasquinho I."/>
            <person name="Faro C."/>
            <person name="Guimaraes J.B."/>
            <person name="Mendonca D."/>
            <person name="Nobrega F."/>
            <person name="Rodrigues L."/>
            <person name="Saibo N.J.M."/>
            <person name="Varela M.C."/>
            <person name="Egas C."/>
            <person name="Matos J."/>
            <person name="Miguel C.M."/>
            <person name="Oliveira M.M."/>
            <person name="Ricardo C.P."/>
            <person name="Goncalves S."/>
        </authorList>
    </citation>
    <scope>NUCLEOTIDE SEQUENCE [LARGE SCALE GENOMIC DNA]</scope>
    <source>
        <strain evidence="3">cv. HL8</strain>
    </source>
</reference>
<feature type="compositionally biased region" description="Polar residues" evidence="1">
    <location>
        <begin position="57"/>
        <end position="71"/>
    </location>
</feature>
<sequence>MAETKRQEEEPTLHPKRKPDLSREDNEDNPHKAQKLEPPLPDTNNDSSLPLHKNQHLEPSTLDSSMPQQNDAKFESNLLAEVEDDDDDDDDDDEEEEEYEDEDEDDDEDSENGGEKAVVDRKGKGIMRADKGKGKLIEEENDDDEDDDDSDSDIGSDVSDGESDLSDDPLAEVARETYSSDCAFYRYILYQLIPDSSSTHHDIQCLLAVQLLDCYGIMSRECPAVYHNQDLNSRVF</sequence>
<evidence type="ECO:0000256" key="1">
    <source>
        <dbReference type="SAM" id="MobiDB-lite"/>
    </source>
</evidence>
<feature type="compositionally biased region" description="Basic and acidic residues" evidence="1">
    <location>
        <begin position="113"/>
        <end position="138"/>
    </location>
</feature>
<comment type="caution">
    <text evidence="2">The sequence shown here is derived from an EMBL/GenBank/DDBJ whole genome shotgun (WGS) entry which is preliminary data.</text>
</comment>
<feature type="compositionally biased region" description="Acidic residues" evidence="1">
    <location>
        <begin position="139"/>
        <end position="169"/>
    </location>
</feature>
<feature type="region of interest" description="Disordered" evidence="1">
    <location>
        <begin position="1"/>
        <end position="169"/>
    </location>
</feature>
<dbReference type="EMBL" id="PKMF04000571">
    <property type="protein sequence ID" value="KAK7825551.1"/>
    <property type="molecule type" value="Genomic_DNA"/>
</dbReference>
<evidence type="ECO:0000313" key="2">
    <source>
        <dbReference type="EMBL" id="KAK7825551.1"/>
    </source>
</evidence>
<organism evidence="2 3">
    <name type="scientific">Quercus suber</name>
    <name type="common">Cork oak</name>
    <dbReference type="NCBI Taxonomy" id="58331"/>
    <lineage>
        <taxon>Eukaryota</taxon>
        <taxon>Viridiplantae</taxon>
        <taxon>Streptophyta</taxon>
        <taxon>Embryophyta</taxon>
        <taxon>Tracheophyta</taxon>
        <taxon>Spermatophyta</taxon>
        <taxon>Magnoliopsida</taxon>
        <taxon>eudicotyledons</taxon>
        <taxon>Gunneridae</taxon>
        <taxon>Pentapetalae</taxon>
        <taxon>rosids</taxon>
        <taxon>fabids</taxon>
        <taxon>Fagales</taxon>
        <taxon>Fagaceae</taxon>
        <taxon>Quercus</taxon>
    </lineage>
</organism>
<dbReference type="AlphaFoldDB" id="A0AAW0JHM9"/>
<dbReference type="Proteomes" id="UP000237347">
    <property type="component" value="Unassembled WGS sequence"/>
</dbReference>
<proteinExistence type="predicted"/>
<protein>
    <submittedName>
        <fullName evidence="2">Uncharacterized protein</fullName>
    </submittedName>
</protein>
<dbReference type="PANTHER" id="PTHR36899:SF3">
    <property type="entry name" value="F13K23.8 PROTEIN"/>
    <property type="match status" value="1"/>
</dbReference>
<dbReference type="PANTHER" id="PTHR36899">
    <property type="entry name" value="OS04G0395700 PROTEIN"/>
    <property type="match status" value="1"/>
</dbReference>
<gene>
    <name evidence="2" type="ORF">CFP56_033010</name>
</gene>
<feature type="compositionally biased region" description="Acidic residues" evidence="1">
    <location>
        <begin position="81"/>
        <end position="112"/>
    </location>
</feature>
<evidence type="ECO:0000313" key="3">
    <source>
        <dbReference type="Proteomes" id="UP000237347"/>
    </source>
</evidence>
<accession>A0AAW0JHM9</accession>